<keyword evidence="8" id="KW-0418">Kinase</keyword>
<feature type="transmembrane region" description="Helical" evidence="12">
    <location>
        <begin position="331"/>
        <end position="354"/>
    </location>
</feature>
<feature type="transmembrane region" description="Helical" evidence="12">
    <location>
        <begin position="88"/>
        <end position="110"/>
    </location>
</feature>
<dbReference type="InterPro" id="IPR036878">
    <property type="entry name" value="Glu_permease_IIB"/>
</dbReference>
<dbReference type="GO" id="GO:0016301">
    <property type="term" value="F:kinase activity"/>
    <property type="evidence" value="ECO:0007669"/>
    <property type="project" value="UniProtKB-KW"/>
</dbReference>
<feature type="transmembrane region" description="Helical" evidence="12">
    <location>
        <begin position="278"/>
        <end position="296"/>
    </location>
</feature>
<comment type="subcellular location">
    <subcellularLocation>
        <location evidence="1">Cell membrane</location>
        <topology evidence="1">Multi-pass membrane protein</topology>
    </subcellularLocation>
</comment>
<keyword evidence="3" id="KW-1003">Cell membrane</keyword>
<evidence type="ECO:0000256" key="12">
    <source>
        <dbReference type="SAM" id="Phobius"/>
    </source>
</evidence>
<keyword evidence="9 12" id="KW-1133">Transmembrane helix</keyword>
<organism evidence="15 16">
    <name type="scientific">Vibrio atlanticus (strain LGP32)</name>
    <name type="common">Vibrio splendidus (strain Mel32)</name>
    <dbReference type="NCBI Taxonomy" id="575788"/>
    <lineage>
        <taxon>Bacteria</taxon>
        <taxon>Pseudomonadati</taxon>
        <taxon>Pseudomonadota</taxon>
        <taxon>Gammaproteobacteria</taxon>
        <taxon>Vibrionales</taxon>
        <taxon>Vibrionaceae</taxon>
        <taxon>Vibrio</taxon>
    </lineage>
</organism>
<dbReference type="PROSITE" id="PS51098">
    <property type="entry name" value="PTS_EIIB_TYPE_1"/>
    <property type="match status" value="1"/>
</dbReference>
<feature type="transmembrane region" description="Helical" evidence="12">
    <location>
        <begin position="366"/>
        <end position="382"/>
    </location>
</feature>
<feature type="transmembrane region" description="Helical" evidence="12">
    <location>
        <begin position="62"/>
        <end position="82"/>
    </location>
</feature>
<keyword evidence="2" id="KW-0813">Transport</keyword>
<dbReference type="GO" id="GO:0009401">
    <property type="term" value="P:phosphoenolpyruvate-dependent sugar phosphotransferase system"/>
    <property type="evidence" value="ECO:0007669"/>
    <property type="project" value="UniProtKB-KW"/>
</dbReference>
<dbReference type="STRING" id="575788.VS_2649"/>
<accession>B7VKA7</accession>
<evidence type="ECO:0000256" key="9">
    <source>
        <dbReference type="ARBA" id="ARBA00022989"/>
    </source>
</evidence>
<evidence type="ECO:0000256" key="6">
    <source>
        <dbReference type="ARBA" id="ARBA00022683"/>
    </source>
</evidence>
<evidence type="ECO:0000313" key="16">
    <source>
        <dbReference type="Proteomes" id="UP000009100"/>
    </source>
</evidence>
<evidence type="ECO:0000256" key="1">
    <source>
        <dbReference type="ARBA" id="ARBA00004651"/>
    </source>
</evidence>
<keyword evidence="7 12" id="KW-0812">Transmembrane</keyword>
<protein>
    <submittedName>
        <fullName evidence="15">PTS system glucose-specific EIICBA component</fullName>
    </submittedName>
</protein>
<evidence type="ECO:0000256" key="11">
    <source>
        <dbReference type="PROSITE-ProRule" id="PRU00421"/>
    </source>
</evidence>
<dbReference type="GO" id="GO:0008982">
    <property type="term" value="F:protein-N(PI)-phosphohistidine-sugar phosphotransferase activity"/>
    <property type="evidence" value="ECO:0007669"/>
    <property type="project" value="InterPro"/>
</dbReference>
<dbReference type="GO" id="GO:0005886">
    <property type="term" value="C:plasma membrane"/>
    <property type="evidence" value="ECO:0007669"/>
    <property type="project" value="UniProtKB-SubCell"/>
</dbReference>
<feature type="domain" description="PTS EIIB type-1" evidence="13">
    <location>
        <begin position="434"/>
        <end position="516"/>
    </location>
</feature>
<dbReference type="SUPFAM" id="SSF55604">
    <property type="entry name" value="Glucose permease domain IIB"/>
    <property type="match status" value="1"/>
</dbReference>
<dbReference type="AlphaFoldDB" id="B7VKA7"/>
<feature type="domain" description="PTS EIIC type-1" evidence="14">
    <location>
        <begin position="21"/>
        <end position="423"/>
    </location>
</feature>
<dbReference type="KEGG" id="vsp:VS_2649"/>
<evidence type="ECO:0000256" key="2">
    <source>
        <dbReference type="ARBA" id="ARBA00022448"/>
    </source>
</evidence>
<feature type="transmembrane region" description="Helical" evidence="12">
    <location>
        <begin position="29"/>
        <end position="50"/>
    </location>
</feature>
<dbReference type="InterPro" id="IPR003352">
    <property type="entry name" value="PTS_EIIC"/>
</dbReference>
<dbReference type="EMBL" id="FM954972">
    <property type="protein sequence ID" value="CAV19882.1"/>
    <property type="molecule type" value="Genomic_DNA"/>
</dbReference>
<dbReference type="InterPro" id="IPR013013">
    <property type="entry name" value="PTS_EIIC_1"/>
</dbReference>
<dbReference type="Proteomes" id="UP000009100">
    <property type="component" value="Chromosome 1"/>
</dbReference>
<keyword evidence="4" id="KW-0762">Sugar transport</keyword>
<sequence length="522" mass="55900">MIKFVGILTILKDFIMLDSFKSGLSKLSLIGKALMLPISILPAAGLLLAFGAKLDIPLMMRAGGVIFDNLALLFAVGAAVGLTKESGIAALAAIVAMVVMNATMGVALGITPEMAMGGGRYAMVMGIPSLQTGVFGGLIAGILAAVMYQRFYDTKLPDFLGFFAGKRFVPIVTAFSAFLIGLVLPHIWSYIQSGIDALSHMANGGNMYVSTFIYGFMERALIPVGLHHIFYSPYWFSFGEYTTAAGTIVNGDHTIWFKMLEDGVKTFSTSEYQEAGKFLSGNFAIYMFAFPAACLAMYHEANDKNKKIAAGILGSAALTSFVTGITEPVEFAFIFVAPLLYVFSAIMAGVSYAVTYALDVHIGKTFSAGIIDFVSFGVLPAMDGFKTNWINVILWGLTMAAIYYTVFRFAIRKFNLKTVGREDTQSKAITLDNEDLASEITILIGGAANITSIGACITRLRLQIKDQALVNEQGIKDLGAMGVIKVGSNGLQIILGSRAQFVADLMSERTGESPSALSTNPS</sequence>
<dbReference type="PROSITE" id="PS51103">
    <property type="entry name" value="PTS_EIIC_TYPE_1"/>
    <property type="match status" value="1"/>
</dbReference>
<evidence type="ECO:0000256" key="4">
    <source>
        <dbReference type="ARBA" id="ARBA00022597"/>
    </source>
</evidence>
<dbReference type="InterPro" id="IPR050429">
    <property type="entry name" value="PTS_Glucose_EIICBA"/>
</dbReference>
<feature type="transmembrane region" description="Helical" evidence="12">
    <location>
        <begin position="168"/>
        <end position="191"/>
    </location>
</feature>
<dbReference type="Gene3D" id="3.30.1360.60">
    <property type="entry name" value="Glucose permease domain IIB"/>
    <property type="match status" value="1"/>
</dbReference>
<evidence type="ECO:0000256" key="5">
    <source>
        <dbReference type="ARBA" id="ARBA00022679"/>
    </source>
</evidence>
<dbReference type="HOGENOM" id="CLU_012312_1_0_6"/>
<dbReference type="eggNOG" id="COG1264">
    <property type="taxonomic scope" value="Bacteria"/>
</dbReference>
<keyword evidence="6" id="KW-0598">Phosphotransferase system</keyword>
<dbReference type="InterPro" id="IPR018113">
    <property type="entry name" value="PTrfase_EIIB_Cys"/>
</dbReference>
<evidence type="ECO:0000256" key="8">
    <source>
        <dbReference type="ARBA" id="ARBA00022777"/>
    </source>
</evidence>
<dbReference type="Pfam" id="PF02378">
    <property type="entry name" value="PTS_EIIC"/>
    <property type="match status" value="1"/>
</dbReference>
<feature type="active site" description="Phosphocysteine intermediate; for EIIB activity" evidence="11">
    <location>
        <position position="456"/>
    </location>
</feature>
<evidence type="ECO:0000313" key="15">
    <source>
        <dbReference type="EMBL" id="CAV19882.1"/>
    </source>
</evidence>
<dbReference type="PANTHER" id="PTHR30009:SF20">
    <property type="entry name" value="PTS SYSTEM GLUCOSE-SPECIFIC EIICB COMPONENT-RELATED"/>
    <property type="match status" value="1"/>
</dbReference>
<feature type="transmembrane region" description="Helical" evidence="12">
    <location>
        <begin position="122"/>
        <end position="148"/>
    </location>
</feature>
<evidence type="ECO:0000259" key="13">
    <source>
        <dbReference type="PROSITE" id="PS51098"/>
    </source>
</evidence>
<keyword evidence="10 12" id="KW-0472">Membrane</keyword>
<dbReference type="CDD" id="cd00212">
    <property type="entry name" value="PTS_IIB_glc"/>
    <property type="match status" value="1"/>
</dbReference>
<evidence type="ECO:0000256" key="3">
    <source>
        <dbReference type="ARBA" id="ARBA00022475"/>
    </source>
</evidence>
<evidence type="ECO:0000256" key="7">
    <source>
        <dbReference type="ARBA" id="ARBA00022692"/>
    </source>
</evidence>
<keyword evidence="5" id="KW-0808">Transferase</keyword>
<evidence type="ECO:0000259" key="14">
    <source>
        <dbReference type="PROSITE" id="PS51103"/>
    </source>
</evidence>
<dbReference type="PROSITE" id="PS01035">
    <property type="entry name" value="PTS_EIIB_TYPE_1_CYS"/>
    <property type="match status" value="1"/>
</dbReference>
<dbReference type="Pfam" id="PF00367">
    <property type="entry name" value="PTS_EIIB"/>
    <property type="match status" value="1"/>
</dbReference>
<name>B7VKA7_VIBA3</name>
<dbReference type="NCBIfam" id="TIGR00826">
    <property type="entry name" value="EIIB_glc"/>
    <property type="match status" value="1"/>
</dbReference>
<feature type="transmembrane region" description="Helical" evidence="12">
    <location>
        <begin position="388"/>
        <end position="411"/>
    </location>
</feature>
<evidence type="ECO:0000256" key="10">
    <source>
        <dbReference type="ARBA" id="ARBA00023136"/>
    </source>
</evidence>
<gene>
    <name evidence="15" type="ordered locus">VS_2649</name>
</gene>
<dbReference type="eggNOG" id="COG1263">
    <property type="taxonomic scope" value="Bacteria"/>
</dbReference>
<dbReference type="GO" id="GO:0090563">
    <property type="term" value="F:protein-phosphocysteine-sugar phosphotransferase activity"/>
    <property type="evidence" value="ECO:0007669"/>
    <property type="project" value="TreeGrafter"/>
</dbReference>
<feature type="transmembrane region" description="Helical" evidence="12">
    <location>
        <begin position="308"/>
        <end position="325"/>
    </location>
</feature>
<reference evidence="15 16" key="1">
    <citation type="submission" date="2009-02" db="EMBL/GenBank/DDBJ databases">
        <title>Vibrio splendidus str. LGP32 complete genome.</title>
        <authorList>
            <person name="Mazel D."/>
            <person name="Le Roux F."/>
        </authorList>
    </citation>
    <scope>NUCLEOTIDE SEQUENCE [LARGE SCALE GENOMIC DNA]</scope>
    <source>
        <strain evidence="15 16">LGP32</strain>
    </source>
</reference>
<dbReference type="PANTHER" id="PTHR30009">
    <property type="entry name" value="CYTOCHROME C-TYPE SYNTHESIS PROTEIN AND PTS TRANSMEMBRANE COMPONENT"/>
    <property type="match status" value="1"/>
</dbReference>
<proteinExistence type="predicted"/>
<dbReference type="InterPro" id="IPR001996">
    <property type="entry name" value="PTS_IIB_1"/>
</dbReference>